<dbReference type="SUPFAM" id="SSF89447">
    <property type="entry name" value="AbrB/MazE/MraZ-like"/>
    <property type="match status" value="1"/>
</dbReference>
<dbReference type="OrthoDB" id="3694660at2"/>
<reference evidence="2" key="1">
    <citation type="submission" date="2017-07" db="EMBL/GenBank/DDBJ databases">
        <title>Comparative genome mining reveals phylogenetic distribution patterns of secondary metabolites in Amycolatopsis.</title>
        <authorList>
            <person name="Adamek M."/>
            <person name="Alanjary M."/>
            <person name="Sales-Ortells H."/>
            <person name="Goodfellow M."/>
            <person name="Bull A.T."/>
            <person name="Kalinowski J."/>
            <person name="Ziemert N."/>
        </authorList>
    </citation>
    <scope>NUCLEOTIDE SEQUENCE [LARGE SCALE GENOMIC DNA]</scope>
    <source>
        <strain evidence="2">H5</strain>
    </source>
</reference>
<comment type="caution">
    <text evidence="1">The sequence shown here is derived from an EMBL/GenBank/DDBJ whole genome shotgun (WGS) entry which is preliminary data.</text>
</comment>
<organism evidence="1 2">
    <name type="scientific">Amycolatopsis vastitatis</name>
    <dbReference type="NCBI Taxonomy" id="1905142"/>
    <lineage>
        <taxon>Bacteria</taxon>
        <taxon>Bacillati</taxon>
        <taxon>Actinomycetota</taxon>
        <taxon>Actinomycetes</taxon>
        <taxon>Pseudonocardiales</taxon>
        <taxon>Pseudonocardiaceae</taxon>
        <taxon>Amycolatopsis</taxon>
    </lineage>
</organism>
<name>A0A229SJW5_9PSEU</name>
<evidence type="ECO:0000313" key="1">
    <source>
        <dbReference type="EMBL" id="OXM59123.1"/>
    </source>
</evidence>
<accession>A0A229SJW5</accession>
<dbReference type="EMBL" id="NMUL01000097">
    <property type="protein sequence ID" value="OXM59123.1"/>
    <property type="molecule type" value="Genomic_DNA"/>
</dbReference>
<dbReference type="InterPro" id="IPR037914">
    <property type="entry name" value="SpoVT-AbrB_sf"/>
</dbReference>
<dbReference type="Proteomes" id="UP000215199">
    <property type="component" value="Unassembled WGS sequence"/>
</dbReference>
<sequence>MTNQGHLRLPAAVRHCCGLIPGDRVLLAADPRRDVLIVHPPAVLDDLLAARHAELLGGDLG</sequence>
<keyword evidence="2" id="KW-1185">Reference proteome</keyword>
<evidence type="ECO:0008006" key="3">
    <source>
        <dbReference type="Google" id="ProtNLM"/>
    </source>
</evidence>
<evidence type="ECO:0000313" key="2">
    <source>
        <dbReference type="Proteomes" id="UP000215199"/>
    </source>
</evidence>
<gene>
    <name evidence="1" type="ORF">CF165_49305</name>
</gene>
<proteinExistence type="predicted"/>
<protein>
    <recommendedName>
        <fullName evidence="3">AbrB family transcriptional regulator</fullName>
    </recommendedName>
</protein>
<dbReference type="AlphaFoldDB" id="A0A229SJW5"/>